<evidence type="ECO:0008006" key="3">
    <source>
        <dbReference type="Google" id="ProtNLM"/>
    </source>
</evidence>
<dbReference type="AlphaFoldDB" id="A0A8J3NGA6"/>
<dbReference type="RefSeq" id="WP_345710198.1">
    <property type="nucleotide sequence ID" value="NZ_BAAAZM010000029.1"/>
</dbReference>
<gene>
    <name evidence="1" type="ORF">Aru02nite_70960</name>
</gene>
<dbReference type="EMBL" id="BOMB01000054">
    <property type="protein sequence ID" value="GID16207.1"/>
    <property type="molecule type" value="Genomic_DNA"/>
</dbReference>
<protein>
    <recommendedName>
        <fullName evidence="3">Acetyltransferase (GNAT) domain-containing protein</fullName>
    </recommendedName>
</protein>
<reference evidence="1" key="1">
    <citation type="submission" date="2021-01" db="EMBL/GenBank/DDBJ databases">
        <title>Whole genome shotgun sequence of Actinocatenispora rupis NBRC 107355.</title>
        <authorList>
            <person name="Komaki H."/>
            <person name="Tamura T."/>
        </authorList>
    </citation>
    <scope>NUCLEOTIDE SEQUENCE</scope>
    <source>
        <strain evidence="1">NBRC 107355</strain>
    </source>
</reference>
<dbReference type="Proteomes" id="UP000612808">
    <property type="component" value="Unassembled WGS sequence"/>
</dbReference>
<evidence type="ECO:0000313" key="1">
    <source>
        <dbReference type="EMBL" id="GID16207.1"/>
    </source>
</evidence>
<sequence length="61" mass="6851">MRAVVSCTVRHNFRSCAVMERTGMRYAGGIRSRGIVELTAGEQDNAPDAVCVRWPRTARQR</sequence>
<keyword evidence="2" id="KW-1185">Reference proteome</keyword>
<name>A0A8J3NGA6_9ACTN</name>
<evidence type="ECO:0000313" key="2">
    <source>
        <dbReference type="Proteomes" id="UP000612808"/>
    </source>
</evidence>
<proteinExistence type="predicted"/>
<accession>A0A8J3NGA6</accession>
<organism evidence="1 2">
    <name type="scientific">Actinocatenispora rupis</name>
    <dbReference type="NCBI Taxonomy" id="519421"/>
    <lineage>
        <taxon>Bacteria</taxon>
        <taxon>Bacillati</taxon>
        <taxon>Actinomycetota</taxon>
        <taxon>Actinomycetes</taxon>
        <taxon>Micromonosporales</taxon>
        <taxon>Micromonosporaceae</taxon>
        <taxon>Actinocatenispora</taxon>
    </lineage>
</organism>
<comment type="caution">
    <text evidence="1">The sequence shown here is derived from an EMBL/GenBank/DDBJ whole genome shotgun (WGS) entry which is preliminary data.</text>
</comment>